<gene>
    <name evidence="2" type="ORF">chiPu_0033530</name>
</gene>
<feature type="compositionally biased region" description="Basic residues" evidence="1">
    <location>
        <begin position="31"/>
        <end position="45"/>
    </location>
</feature>
<comment type="caution">
    <text evidence="2">The sequence shown here is derived from an EMBL/GenBank/DDBJ whole genome shotgun (WGS) entry which is preliminary data.</text>
</comment>
<feature type="compositionally biased region" description="Polar residues" evidence="1">
    <location>
        <begin position="91"/>
        <end position="104"/>
    </location>
</feature>
<feature type="compositionally biased region" description="Polar residues" evidence="1">
    <location>
        <begin position="1"/>
        <end position="13"/>
    </location>
</feature>
<name>A0A401U2M0_CHIPU</name>
<protein>
    <submittedName>
        <fullName evidence="2">Uncharacterized protein</fullName>
    </submittedName>
</protein>
<feature type="compositionally biased region" description="Low complexity" evidence="1">
    <location>
        <begin position="124"/>
        <end position="144"/>
    </location>
</feature>
<proteinExistence type="predicted"/>
<dbReference type="Proteomes" id="UP000287033">
    <property type="component" value="Unassembled WGS sequence"/>
</dbReference>
<accession>A0A401U2M0</accession>
<reference evidence="2 3" key="1">
    <citation type="journal article" date="2018" name="Nat. Ecol. Evol.">
        <title>Shark genomes provide insights into elasmobranch evolution and the origin of vertebrates.</title>
        <authorList>
            <person name="Hara Y"/>
            <person name="Yamaguchi K"/>
            <person name="Onimaru K"/>
            <person name="Kadota M"/>
            <person name="Koyanagi M"/>
            <person name="Keeley SD"/>
            <person name="Tatsumi K"/>
            <person name="Tanaka K"/>
            <person name="Motone F"/>
            <person name="Kageyama Y"/>
            <person name="Nozu R"/>
            <person name="Adachi N"/>
            <person name="Nishimura O"/>
            <person name="Nakagawa R"/>
            <person name="Tanegashima C"/>
            <person name="Kiyatake I"/>
            <person name="Matsumoto R"/>
            <person name="Murakumo K"/>
            <person name="Nishida K"/>
            <person name="Terakita A"/>
            <person name="Kuratani S"/>
            <person name="Sato K"/>
            <person name="Hyodo S Kuraku.S."/>
        </authorList>
    </citation>
    <scope>NUCLEOTIDE SEQUENCE [LARGE SCALE GENOMIC DNA]</scope>
</reference>
<dbReference type="AlphaFoldDB" id="A0A401U2M0"/>
<sequence>SSGQAWYPTSLSRSLRIGPCPSITKPQPPLRHFRHPLRQMGHHKFNCPLSFRRLGDPNLGGGSPGQCRDNPGQHRGRSPPQHAHCRRPSRPSEQGTSKQGTNGDPQPQKPHKPRSPSPKPSPPHRLGSAQSRAAARALTATCPA</sequence>
<evidence type="ECO:0000256" key="1">
    <source>
        <dbReference type="SAM" id="MobiDB-lite"/>
    </source>
</evidence>
<feature type="non-terminal residue" evidence="2">
    <location>
        <position position="1"/>
    </location>
</feature>
<keyword evidence="3" id="KW-1185">Reference proteome</keyword>
<organism evidence="2 3">
    <name type="scientific">Chiloscyllium punctatum</name>
    <name type="common">Brownbanded bambooshark</name>
    <name type="synonym">Hemiscyllium punctatum</name>
    <dbReference type="NCBI Taxonomy" id="137246"/>
    <lineage>
        <taxon>Eukaryota</taxon>
        <taxon>Metazoa</taxon>
        <taxon>Chordata</taxon>
        <taxon>Craniata</taxon>
        <taxon>Vertebrata</taxon>
        <taxon>Chondrichthyes</taxon>
        <taxon>Elasmobranchii</taxon>
        <taxon>Galeomorphii</taxon>
        <taxon>Galeoidea</taxon>
        <taxon>Orectolobiformes</taxon>
        <taxon>Hemiscylliidae</taxon>
        <taxon>Chiloscyllium</taxon>
    </lineage>
</organism>
<feature type="region of interest" description="Disordered" evidence="1">
    <location>
        <begin position="1"/>
        <end position="144"/>
    </location>
</feature>
<evidence type="ECO:0000313" key="3">
    <source>
        <dbReference type="Proteomes" id="UP000287033"/>
    </source>
</evidence>
<evidence type="ECO:0000313" key="2">
    <source>
        <dbReference type="EMBL" id="GCC49129.1"/>
    </source>
</evidence>
<dbReference type="EMBL" id="BEZZ01265131">
    <property type="protein sequence ID" value="GCC49129.1"/>
    <property type="molecule type" value="Genomic_DNA"/>
</dbReference>